<sequence>MNNQLTELQQFFGAYFHQDWVDEHATADEVIDAFLLDSSTDVIITVKEEILELIKHYTNESNLLENLLHKQYCYYYYPHEWASGPLWLSHIVRKIENYLVLKK</sequence>
<proteinExistence type="predicted"/>
<accession>A0A2S9DM12</accession>
<dbReference type="RefSeq" id="WP_105226597.1">
    <property type="nucleotide sequence ID" value="NZ_PCQE01000030.1"/>
</dbReference>
<dbReference type="EMBL" id="PCQE01000030">
    <property type="protein sequence ID" value="PRC01033.1"/>
    <property type="molecule type" value="Genomic_DNA"/>
</dbReference>
<feature type="domain" description="CdiI immunity protein" evidence="1">
    <location>
        <begin position="5"/>
        <end position="94"/>
    </location>
</feature>
<name>A0A2S9DM12_PSECE</name>
<dbReference type="AlphaFoldDB" id="A0A2S9DM12"/>
<comment type="caution">
    <text evidence="2">The sequence shown here is derived from an EMBL/GenBank/DDBJ whole genome shotgun (WGS) entry which is preliminary data.</text>
</comment>
<reference evidence="2 3" key="1">
    <citation type="submission" date="2017-09" db="EMBL/GenBank/DDBJ databases">
        <title>Genomic, metabolic, and phenotypic characteristics of bacterial isolates from the natural microbiome of the model nematode Caenorhabditis elegans.</title>
        <authorList>
            <person name="Zimmermann J."/>
            <person name="Obeng N."/>
            <person name="Yang W."/>
            <person name="Obeng O."/>
            <person name="Kissoyan K."/>
            <person name="Pees B."/>
            <person name="Dirksen P."/>
            <person name="Hoppner M."/>
            <person name="Franke A."/>
            <person name="Rosenstiel P."/>
            <person name="Leippe M."/>
            <person name="Dierking K."/>
            <person name="Kaleta C."/>
            <person name="Schulenburg H."/>
        </authorList>
    </citation>
    <scope>NUCLEOTIDE SEQUENCE [LARGE SCALE GENOMIC DNA]</scope>
    <source>
        <strain evidence="2 3">MYb184</strain>
    </source>
</reference>
<dbReference type="InterPro" id="IPR041129">
    <property type="entry name" value="CdiI_2"/>
</dbReference>
<dbReference type="CDD" id="cd20687">
    <property type="entry name" value="CdiI_Ykris-like"/>
    <property type="match status" value="1"/>
</dbReference>
<organism evidence="2 3">
    <name type="scientific">Pseudomonas cedrina</name>
    <dbReference type="NCBI Taxonomy" id="651740"/>
    <lineage>
        <taxon>Bacteria</taxon>
        <taxon>Pseudomonadati</taxon>
        <taxon>Pseudomonadota</taxon>
        <taxon>Gammaproteobacteria</taxon>
        <taxon>Pseudomonadales</taxon>
        <taxon>Pseudomonadaceae</taxon>
        <taxon>Pseudomonas</taxon>
    </lineage>
</organism>
<protein>
    <recommendedName>
        <fullName evidence="1">CdiI immunity protein domain-containing protein</fullName>
    </recommendedName>
</protein>
<gene>
    <name evidence="2" type="ORF">CQ006_17590</name>
</gene>
<dbReference type="Proteomes" id="UP000239458">
    <property type="component" value="Unassembled WGS sequence"/>
</dbReference>
<dbReference type="Pfam" id="PF18593">
    <property type="entry name" value="CdiI_2"/>
    <property type="match status" value="1"/>
</dbReference>
<evidence type="ECO:0000313" key="3">
    <source>
        <dbReference type="Proteomes" id="UP000239458"/>
    </source>
</evidence>
<evidence type="ECO:0000259" key="1">
    <source>
        <dbReference type="Pfam" id="PF18593"/>
    </source>
</evidence>
<evidence type="ECO:0000313" key="2">
    <source>
        <dbReference type="EMBL" id="PRC01033.1"/>
    </source>
</evidence>